<name>A0AA38KHD3_TAXCH</name>
<dbReference type="Proteomes" id="UP000824469">
    <property type="component" value="Unassembled WGS sequence"/>
</dbReference>
<gene>
    <name evidence="1" type="ORF">KI387_009748</name>
</gene>
<protein>
    <submittedName>
        <fullName evidence="1">Uncharacterized protein</fullName>
    </submittedName>
</protein>
<reference evidence="1 2" key="1">
    <citation type="journal article" date="2021" name="Nat. Plants">
        <title>The Taxus genome provides insights into paclitaxel biosynthesis.</title>
        <authorList>
            <person name="Xiong X."/>
            <person name="Gou J."/>
            <person name="Liao Q."/>
            <person name="Li Y."/>
            <person name="Zhou Q."/>
            <person name="Bi G."/>
            <person name="Li C."/>
            <person name="Du R."/>
            <person name="Wang X."/>
            <person name="Sun T."/>
            <person name="Guo L."/>
            <person name="Liang H."/>
            <person name="Lu P."/>
            <person name="Wu Y."/>
            <person name="Zhang Z."/>
            <person name="Ro D.K."/>
            <person name="Shang Y."/>
            <person name="Huang S."/>
            <person name="Yan J."/>
        </authorList>
    </citation>
    <scope>NUCLEOTIDE SEQUENCE [LARGE SCALE GENOMIC DNA]</scope>
    <source>
        <strain evidence="1">Ta-2019</strain>
    </source>
</reference>
<proteinExistence type="predicted"/>
<dbReference type="EMBL" id="JAHRHJ020000008">
    <property type="protein sequence ID" value="KAH9305344.1"/>
    <property type="molecule type" value="Genomic_DNA"/>
</dbReference>
<evidence type="ECO:0000313" key="1">
    <source>
        <dbReference type="EMBL" id="KAH9305344.1"/>
    </source>
</evidence>
<comment type="caution">
    <text evidence="1">The sequence shown here is derived from an EMBL/GenBank/DDBJ whole genome shotgun (WGS) entry which is preliminary data.</text>
</comment>
<sequence length="95" mass="10588">RKEQALRKCERVAENKLGPEKVVKIGLSPCSRTVGTIWDAKARIGRKAYRRPKQQRDKWGQECAKDANRLVRPGTGNCSTRIVGPEGRMGCGKPV</sequence>
<evidence type="ECO:0000313" key="2">
    <source>
        <dbReference type="Proteomes" id="UP000824469"/>
    </source>
</evidence>
<feature type="non-terminal residue" evidence="1">
    <location>
        <position position="1"/>
    </location>
</feature>
<keyword evidence="2" id="KW-1185">Reference proteome</keyword>
<organism evidence="1 2">
    <name type="scientific">Taxus chinensis</name>
    <name type="common">Chinese yew</name>
    <name type="synonym">Taxus wallichiana var. chinensis</name>
    <dbReference type="NCBI Taxonomy" id="29808"/>
    <lineage>
        <taxon>Eukaryota</taxon>
        <taxon>Viridiplantae</taxon>
        <taxon>Streptophyta</taxon>
        <taxon>Embryophyta</taxon>
        <taxon>Tracheophyta</taxon>
        <taxon>Spermatophyta</taxon>
        <taxon>Pinopsida</taxon>
        <taxon>Pinidae</taxon>
        <taxon>Conifers II</taxon>
        <taxon>Cupressales</taxon>
        <taxon>Taxaceae</taxon>
        <taxon>Taxus</taxon>
    </lineage>
</organism>
<accession>A0AA38KHD3</accession>
<dbReference type="AlphaFoldDB" id="A0AA38KHD3"/>